<dbReference type="GO" id="GO:0046872">
    <property type="term" value="F:metal ion binding"/>
    <property type="evidence" value="ECO:0007669"/>
    <property type="project" value="UniProtKB-KW"/>
</dbReference>
<dbReference type="GO" id="GO:0051213">
    <property type="term" value="F:dioxygenase activity"/>
    <property type="evidence" value="ECO:0007669"/>
    <property type="project" value="UniProtKB-KW"/>
</dbReference>
<dbReference type="SUPFAM" id="SSF51197">
    <property type="entry name" value="Clavaminate synthase-like"/>
    <property type="match status" value="1"/>
</dbReference>
<evidence type="ECO:0000256" key="2">
    <source>
        <dbReference type="ARBA" id="ARBA00005896"/>
    </source>
</evidence>
<keyword evidence="4" id="KW-0223">Dioxygenase</keyword>
<reference evidence="8 9" key="1">
    <citation type="submission" date="2024-01" db="EMBL/GenBank/DDBJ databases">
        <title>A draft genome for a cacao thread blight-causing isolate of Paramarasmius palmivorus.</title>
        <authorList>
            <person name="Baruah I.K."/>
            <person name="Bukari Y."/>
            <person name="Amoako-Attah I."/>
            <person name="Meinhardt L.W."/>
            <person name="Bailey B.A."/>
            <person name="Cohen S.P."/>
        </authorList>
    </citation>
    <scope>NUCLEOTIDE SEQUENCE [LARGE SCALE GENOMIC DNA]</scope>
    <source>
        <strain evidence="8 9">GH-12</strain>
    </source>
</reference>
<keyword evidence="6" id="KW-0408">Iron</keyword>
<dbReference type="InterPro" id="IPR003819">
    <property type="entry name" value="TauD/TfdA-like"/>
</dbReference>
<keyword evidence="3" id="KW-0479">Metal-binding</keyword>
<evidence type="ECO:0000256" key="4">
    <source>
        <dbReference type="ARBA" id="ARBA00022964"/>
    </source>
</evidence>
<keyword evidence="9" id="KW-1185">Reference proteome</keyword>
<comment type="cofactor">
    <cofactor evidence="1">
        <name>Fe(2+)</name>
        <dbReference type="ChEBI" id="CHEBI:29033"/>
    </cofactor>
</comment>
<accession>A0AAW0CQS7</accession>
<feature type="domain" description="TauD/TfdA-like" evidence="7">
    <location>
        <begin position="20"/>
        <end position="235"/>
    </location>
</feature>
<dbReference type="PANTHER" id="PTHR43779:SF2">
    <property type="entry name" value="ALPHA-KETOGLUTARATE-DEPENDENT XANTHINE DIOXYGENASE XAN1"/>
    <property type="match status" value="1"/>
</dbReference>
<comment type="similarity">
    <text evidence="2">Belongs to the TfdA dioxygenase family.</text>
</comment>
<dbReference type="Proteomes" id="UP001383192">
    <property type="component" value="Unassembled WGS sequence"/>
</dbReference>
<organism evidence="8 9">
    <name type="scientific">Paramarasmius palmivorus</name>
    <dbReference type="NCBI Taxonomy" id="297713"/>
    <lineage>
        <taxon>Eukaryota</taxon>
        <taxon>Fungi</taxon>
        <taxon>Dikarya</taxon>
        <taxon>Basidiomycota</taxon>
        <taxon>Agaricomycotina</taxon>
        <taxon>Agaricomycetes</taxon>
        <taxon>Agaricomycetidae</taxon>
        <taxon>Agaricales</taxon>
        <taxon>Marasmiineae</taxon>
        <taxon>Marasmiaceae</taxon>
        <taxon>Paramarasmius</taxon>
    </lineage>
</organism>
<name>A0AAW0CQS7_9AGAR</name>
<evidence type="ECO:0000256" key="6">
    <source>
        <dbReference type="ARBA" id="ARBA00023004"/>
    </source>
</evidence>
<keyword evidence="5" id="KW-0560">Oxidoreductase</keyword>
<dbReference type="AlphaFoldDB" id="A0AAW0CQS7"/>
<dbReference type="InterPro" id="IPR051178">
    <property type="entry name" value="TfdA_dioxygenase"/>
</dbReference>
<evidence type="ECO:0000256" key="3">
    <source>
        <dbReference type="ARBA" id="ARBA00022723"/>
    </source>
</evidence>
<comment type="caution">
    <text evidence="8">The sequence shown here is derived from an EMBL/GenBank/DDBJ whole genome shotgun (WGS) entry which is preliminary data.</text>
</comment>
<dbReference type="EMBL" id="JAYKXP010000038">
    <property type="protein sequence ID" value="KAK7040212.1"/>
    <property type="molecule type" value="Genomic_DNA"/>
</dbReference>
<dbReference type="Pfam" id="PF02668">
    <property type="entry name" value="TauD"/>
    <property type="match status" value="1"/>
</dbReference>
<evidence type="ECO:0000256" key="1">
    <source>
        <dbReference type="ARBA" id="ARBA00001954"/>
    </source>
</evidence>
<protein>
    <recommendedName>
        <fullName evidence="7">TauD/TfdA-like domain-containing protein</fullName>
    </recommendedName>
</protein>
<evidence type="ECO:0000313" key="9">
    <source>
        <dbReference type="Proteomes" id="UP001383192"/>
    </source>
</evidence>
<evidence type="ECO:0000259" key="7">
    <source>
        <dbReference type="Pfam" id="PF02668"/>
    </source>
</evidence>
<dbReference type="PANTHER" id="PTHR43779">
    <property type="entry name" value="DIOXYGENASE RV0097-RELATED"/>
    <property type="match status" value="1"/>
</dbReference>
<evidence type="ECO:0000313" key="8">
    <source>
        <dbReference type="EMBL" id="KAK7040212.1"/>
    </source>
</evidence>
<evidence type="ECO:0000256" key="5">
    <source>
        <dbReference type="ARBA" id="ARBA00023002"/>
    </source>
</evidence>
<proteinExistence type="inferred from homology"/>
<gene>
    <name evidence="8" type="ORF">VNI00_010018</name>
</gene>
<dbReference type="Gene3D" id="3.60.130.10">
    <property type="entry name" value="Clavaminate synthase-like"/>
    <property type="match status" value="1"/>
</dbReference>
<dbReference type="InterPro" id="IPR042098">
    <property type="entry name" value="TauD-like_sf"/>
</dbReference>
<sequence>MAITFHPLKLPDSADRSMLADFGREVRGVHPARATKEEFLLIQEALYKYSALLFRNIDLSPEEQYAVVKAFDPEAKGVYAHGTTKMQDLKKSVLTSYLNTIPRVPQVQLIGHGTIYNHEGIPEVTLRHGHHASTHKTRVSQEDEDRGITRFFRWHMDAALYEYNPPKVTALYGIKVPQGPKQVVRYDDGSGDELPVPLGTTAFESGKNMFDILPPELKSVAVRAKAKYAPRPFEWFRDAKLTSDGFGLETEGLEKKLDDLSEWKEEDVKTYSFVSAPAHCSRDLNDANEL</sequence>